<dbReference type="GO" id="GO:0009253">
    <property type="term" value="P:peptidoglycan catabolic process"/>
    <property type="evidence" value="ECO:0007669"/>
    <property type="project" value="InterPro"/>
</dbReference>
<feature type="domain" description="N-acetylmuramoyl-L-alanine amidase" evidence="2">
    <location>
        <begin position="141"/>
        <end position="285"/>
    </location>
</feature>
<evidence type="ECO:0000313" key="5">
    <source>
        <dbReference type="EMBL" id="CAF3798835.1"/>
    </source>
</evidence>
<dbReference type="Proteomes" id="UP000663881">
    <property type="component" value="Unassembled WGS sequence"/>
</dbReference>
<evidence type="ECO:0000313" key="3">
    <source>
        <dbReference type="EMBL" id="CAF0736581.1"/>
    </source>
</evidence>
<dbReference type="InterPro" id="IPR036505">
    <property type="entry name" value="Amidase/PGRP_sf"/>
</dbReference>
<accession>A0A813NUT3</accession>
<reference evidence="4" key="1">
    <citation type="submission" date="2021-02" db="EMBL/GenBank/DDBJ databases">
        <authorList>
            <person name="Nowell W R."/>
        </authorList>
    </citation>
    <scope>NUCLEOTIDE SEQUENCE</scope>
</reference>
<protein>
    <recommendedName>
        <fullName evidence="2">N-acetylmuramoyl-L-alanine amidase domain-containing protein</fullName>
    </recommendedName>
</protein>
<dbReference type="EMBL" id="CAJOAY010001134">
    <property type="protein sequence ID" value="CAF3798835.1"/>
    <property type="molecule type" value="Genomic_DNA"/>
</dbReference>
<sequence>MWVSMQLMVMMILPLIALGQQYGTCTGTNGRKGECISINQCRSNGGASDPANLCPGDNTIQCCTYPTCTNSNGVAGQCQPTSTCAGNSDPANLCPGGNNIQCCTSGSTPTGPGTSTPINTMLTGLADILRGAGLNVVEVAGWRTRGHGVMSSVRGIVVHHTAGAATGDFPSLAVVRDGTSGLAGPLSQLGLGRSGTWFIIAAGRSYHAGSTLDDSVYGNNNAIGIEAEGVGLPATDNGHAYWPEVQYQSYIKGVKALQRAYGVPTSRVLGHKEAAVPKGRKIDPNFSMAEFRANLG</sequence>
<dbReference type="GO" id="GO:0008745">
    <property type="term" value="F:N-acetylmuramoyl-L-alanine amidase activity"/>
    <property type="evidence" value="ECO:0007669"/>
    <property type="project" value="InterPro"/>
</dbReference>
<proteinExistence type="predicted"/>
<feature type="chain" id="PRO_5035682532" description="N-acetylmuramoyl-L-alanine amidase domain-containing protein" evidence="1">
    <location>
        <begin position="20"/>
        <end position="296"/>
    </location>
</feature>
<dbReference type="Proteomes" id="UP000663844">
    <property type="component" value="Unassembled WGS sequence"/>
</dbReference>
<dbReference type="SUPFAM" id="SSF55846">
    <property type="entry name" value="N-acetylmuramoyl-L-alanine amidase-like"/>
    <property type="match status" value="1"/>
</dbReference>
<keyword evidence="1" id="KW-0732">Signal</keyword>
<dbReference type="Proteomes" id="UP000663891">
    <property type="component" value="Unassembled WGS sequence"/>
</dbReference>
<comment type="caution">
    <text evidence="4">The sequence shown here is derived from an EMBL/GenBank/DDBJ whole genome shotgun (WGS) entry which is preliminary data.</text>
</comment>
<dbReference type="Pfam" id="PF01510">
    <property type="entry name" value="Amidase_2"/>
    <property type="match status" value="1"/>
</dbReference>
<evidence type="ECO:0000313" key="6">
    <source>
        <dbReference type="EMBL" id="CAF3942667.1"/>
    </source>
</evidence>
<dbReference type="CDD" id="cd06583">
    <property type="entry name" value="PGRP"/>
    <property type="match status" value="1"/>
</dbReference>
<dbReference type="EMBL" id="CAJNOG010000007">
    <property type="protein sequence ID" value="CAF0736581.1"/>
    <property type="molecule type" value="Genomic_DNA"/>
</dbReference>
<dbReference type="EMBL" id="CAJNON010000003">
    <property type="protein sequence ID" value="CAF0741753.1"/>
    <property type="molecule type" value="Genomic_DNA"/>
</dbReference>
<dbReference type="SMART" id="SM00644">
    <property type="entry name" value="Ami_2"/>
    <property type="match status" value="1"/>
</dbReference>
<evidence type="ECO:0000313" key="4">
    <source>
        <dbReference type="EMBL" id="CAF0741753.1"/>
    </source>
</evidence>
<feature type="signal peptide" evidence="1">
    <location>
        <begin position="1"/>
        <end position="19"/>
    </location>
</feature>
<evidence type="ECO:0000313" key="7">
    <source>
        <dbReference type="Proteomes" id="UP000663891"/>
    </source>
</evidence>
<dbReference type="AlphaFoldDB" id="A0A813NUT3"/>
<dbReference type="EMBL" id="CAJOAZ010002587">
    <property type="protein sequence ID" value="CAF3942667.1"/>
    <property type="molecule type" value="Genomic_DNA"/>
</dbReference>
<evidence type="ECO:0000259" key="2">
    <source>
        <dbReference type="SMART" id="SM00644"/>
    </source>
</evidence>
<dbReference type="Gene3D" id="3.40.80.10">
    <property type="entry name" value="Peptidoglycan recognition protein-like"/>
    <property type="match status" value="1"/>
</dbReference>
<dbReference type="InterPro" id="IPR002502">
    <property type="entry name" value="Amidase_domain"/>
</dbReference>
<gene>
    <name evidence="3" type="ORF">JYZ213_LOCUS1597</name>
    <name evidence="5" type="ORF">OKA104_LOCUS18358</name>
    <name evidence="6" type="ORF">OXD698_LOCUS26215</name>
    <name evidence="4" type="ORF">VCS650_LOCUS701</name>
</gene>
<dbReference type="OrthoDB" id="2251794at2759"/>
<evidence type="ECO:0000256" key="1">
    <source>
        <dbReference type="SAM" id="SignalP"/>
    </source>
</evidence>
<name>A0A813NUT3_9BILA</name>
<organism evidence="4 7">
    <name type="scientific">Adineta steineri</name>
    <dbReference type="NCBI Taxonomy" id="433720"/>
    <lineage>
        <taxon>Eukaryota</taxon>
        <taxon>Metazoa</taxon>
        <taxon>Spiralia</taxon>
        <taxon>Gnathifera</taxon>
        <taxon>Rotifera</taxon>
        <taxon>Eurotatoria</taxon>
        <taxon>Bdelloidea</taxon>
        <taxon>Adinetida</taxon>
        <taxon>Adinetidae</taxon>
        <taxon>Adineta</taxon>
    </lineage>
</organism>
<dbReference type="Proteomes" id="UP000663845">
    <property type="component" value="Unassembled WGS sequence"/>
</dbReference>